<gene>
    <name evidence="1" type="ORF">ECRASSUSDP1_LOCUS25081</name>
</gene>
<accession>A0AAD1Y1P0</accession>
<protein>
    <submittedName>
        <fullName evidence="1">Uncharacterized protein</fullName>
    </submittedName>
</protein>
<reference evidence="1" key="1">
    <citation type="submission" date="2023-07" db="EMBL/GenBank/DDBJ databases">
        <authorList>
            <consortium name="AG Swart"/>
            <person name="Singh M."/>
            <person name="Singh A."/>
            <person name="Seah K."/>
            <person name="Emmerich C."/>
        </authorList>
    </citation>
    <scope>NUCLEOTIDE SEQUENCE</scope>
    <source>
        <strain evidence="1">DP1</strain>
    </source>
</reference>
<comment type="caution">
    <text evidence="1">The sequence shown here is derived from an EMBL/GenBank/DDBJ whole genome shotgun (WGS) entry which is preliminary data.</text>
</comment>
<evidence type="ECO:0000313" key="2">
    <source>
        <dbReference type="Proteomes" id="UP001295684"/>
    </source>
</evidence>
<name>A0AAD1Y1P0_EUPCR</name>
<sequence length="91" mass="10542">MSDSKPIKFSKQEYKQPGSSKIQDLSQWCISEITQGQLYGTLMQSLGRLRISIIVVPEAVEKDYSIISKLLYQFFFQISYKNPKYAKFCFG</sequence>
<organism evidence="1 2">
    <name type="scientific">Euplotes crassus</name>
    <dbReference type="NCBI Taxonomy" id="5936"/>
    <lineage>
        <taxon>Eukaryota</taxon>
        <taxon>Sar</taxon>
        <taxon>Alveolata</taxon>
        <taxon>Ciliophora</taxon>
        <taxon>Intramacronucleata</taxon>
        <taxon>Spirotrichea</taxon>
        <taxon>Hypotrichia</taxon>
        <taxon>Euplotida</taxon>
        <taxon>Euplotidae</taxon>
        <taxon>Moneuplotes</taxon>
    </lineage>
</organism>
<dbReference type="EMBL" id="CAMPGE010025859">
    <property type="protein sequence ID" value="CAI2383576.1"/>
    <property type="molecule type" value="Genomic_DNA"/>
</dbReference>
<proteinExistence type="predicted"/>
<dbReference type="AlphaFoldDB" id="A0AAD1Y1P0"/>
<keyword evidence="2" id="KW-1185">Reference proteome</keyword>
<evidence type="ECO:0000313" key="1">
    <source>
        <dbReference type="EMBL" id="CAI2383576.1"/>
    </source>
</evidence>
<dbReference type="Proteomes" id="UP001295684">
    <property type="component" value="Unassembled WGS sequence"/>
</dbReference>